<dbReference type="EMBL" id="SZYD01000015">
    <property type="protein sequence ID" value="KAD3642365.1"/>
    <property type="molecule type" value="Genomic_DNA"/>
</dbReference>
<comment type="caution">
    <text evidence="1">The sequence shown here is derived from an EMBL/GenBank/DDBJ whole genome shotgun (WGS) entry which is preliminary data.</text>
</comment>
<accession>A0A5N6MPV8</accession>
<dbReference type="AlphaFoldDB" id="A0A5N6MPV8"/>
<organism evidence="1 2">
    <name type="scientific">Mikania micrantha</name>
    <name type="common">bitter vine</name>
    <dbReference type="NCBI Taxonomy" id="192012"/>
    <lineage>
        <taxon>Eukaryota</taxon>
        <taxon>Viridiplantae</taxon>
        <taxon>Streptophyta</taxon>
        <taxon>Embryophyta</taxon>
        <taxon>Tracheophyta</taxon>
        <taxon>Spermatophyta</taxon>
        <taxon>Magnoliopsida</taxon>
        <taxon>eudicotyledons</taxon>
        <taxon>Gunneridae</taxon>
        <taxon>Pentapetalae</taxon>
        <taxon>asterids</taxon>
        <taxon>campanulids</taxon>
        <taxon>Asterales</taxon>
        <taxon>Asteraceae</taxon>
        <taxon>Asteroideae</taxon>
        <taxon>Heliantheae alliance</taxon>
        <taxon>Eupatorieae</taxon>
        <taxon>Mikania</taxon>
    </lineage>
</organism>
<protein>
    <submittedName>
        <fullName evidence="1">Uncharacterized protein</fullName>
    </submittedName>
</protein>
<evidence type="ECO:0000313" key="2">
    <source>
        <dbReference type="Proteomes" id="UP000326396"/>
    </source>
</evidence>
<name>A0A5N6MPV8_9ASTR</name>
<evidence type="ECO:0000313" key="1">
    <source>
        <dbReference type="EMBL" id="KAD3642365.1"/>
    </source>
</evidence>
<keyword evidence="2" id="KW-1185">Reference proteome</keyword>
<gene>
    <name evidence="1" type="ORF">E3N88_31589</name>
</gene>
<proteinExistence type="predicted"/>
<dbReference type="Proteomes" id="UP000326396">
    <property type="component" value="Linkage Group LG5"/>
</dbReference>
<sequence length="351" mass="40107">MGHVRRIKMRAESLGAADAEWDRRDPRDVEKIARLQQRIRDLELQQEWLDDEETDTNSFIRDGGVRQGNFFDHEELDRDQSLTYRIADRGSIEVGLDQHDLKIKRIQRRVWNLELQHKTRRLKQGIQVLEALPTWKETEPEETVGDESTGDEEHPILEGFIYPSPPCFDIYQDEVLDTEEYLKVTKAVNGTDLERNELFCDSWSVTTPLKEVSSAMVGSQSIRQKVIVNKNQVDVPFDPGWFWSGSKTRGRVFFEDGENDAVAGAKDPGLGQTYGMGYRVWKLGRAWKLGYLEAGVIGFGIWGTFGESRWGLKAWGLLIIHIQLKTFLIPFPPPTELLLIVFTGGANKGSL</sequence>
<reference evidence="1 2" key="1">
    <citation type="submission" date="2019-05" db="EMBL/GenBank/DDBJ databases">
        <title>Mikania micrantha, genome provides insights into the molecular mechanism of rapid growth.</title>
        <authorList>
            <person name="Liu B."/>
        </authorList>
    </citation>
    <scope>NUCLEOTIDE SEQUENCE [LARGE SCALE GENOMIC DNA]</scope>
    <source>
        <strain evidence="1">NLD-2019</strain>
        <tissue evidence="1">Leaf</tissue>
    </source>
</reference>